<evidence type="ECO:0000256" key="3">
    <source>
        <dbReference type="SAM" id="SignalP"/>
    </source>
</evidence>
<feature type="compositionally biased region" description="Low complexity" evidence="1">
    <location>
        <begin position="300"/>
        <end position="327"/>
    </location>
</feature>
<organism evidence="4 5">
    <name type="scientific">Tetrapyrgos nigripes</name>
    <dbReference type="NCBI Taxonomy" id="182062"/>
    <lineage>
        <taxon>Eukaryota</taxon>
        <taxon>Fungi</taxon>
        <taxon>Dikarya</taxon>
        <taxon>Basidiomycota</taxon>
        <taxon>Agaricomycotina</taxon>
        <taxon>Agaricomycetes</taxon>
        <taxon>Agaricomycetidae</taxon>
        <taxon>Agaricales</taxon>
        <taxon>Marasmiineae</taxon>
        <taxon>Marasmiaceae</taxon>
        <taxon>Tetrapyrgos</taxon>
    </lineage>
</organism>
<feature type="region of interest" description="Disordered" evidence="1">
    <location>
        <begin position="184"/>
        <end position="207"/>
    </location>
</feature>
<feature type="region of interest" description="Disordered" evidence="1">
    <location>
        <begin position="258"/>
        <end position="332"/>
    </location>
</feature>
<dbReference type="CDD" id="cd12087">
    <property type="entry name" value="TM_EGFR-like"/>
    <property type="match status" value="1"/>
</dbReference>
<keyword evidence="2" id="KW-0812">Transmembrane</keyword>
<comment type="caution">
    <text evidence="4">The sequence shown here is derived from an EMBL/GenBank/DDBJ whole genome shotgun (WGS) entry which is preliminary data.</text>
</comment>
<keyword evidence="2" id="KW-1133">Transmembrane helix</keyword>
<feature type="region of interest" description="Disordered" evidence="1">
    <location>
        <begin position="351"/>
        <end position="373"/>
    </location>
</feature>
<keyword evidence="3" id="KW-0732">Signal</keyword>
<evidence type="ECO:0000256" key="2">
    <source>
        <dbReference type="SAM" id="Phobius"/>
    </source>
</evidence>
<sequence length="414" mass="43586">MTLITFTLILFYYLSLAFCVNITDDSSGFTCAPNFELRWQGGTAPYTAAVQFDCILKSTGNGNSTGTKSTVNNASSTIAIPSGLNSIKCTVIDNNGENDVLTLHVLYRFDAHPGSNAAQCGGTGDTGNNTGTGGASGTSNPPTVSTVSSTNDNNSIQRSPDHSTGASNSASITITTTAIDHGRTTVASPLPSLPPNQNPQSNPQGNRISPGAVAGAVVGSVALIVLFTVIGLLIYRRRAAAAKNKVELQRVEPFYPGDSPMLATPSTTRSRLTGMSSSSTFPNEKSARRHVHWQNRDTRSSLPASLSTRSASTTTTSMAPRSPPTATGDHFQVPQVPPAALILDRHDSNASRVEVQNQPQSENDGGQGPTLSMETVPANWEEERTVLRTQVGLLMSVNAQLAGLTPPSYSESRH</sequence>
<feature type="compositionally biased region" description="Gly residues" evidence="1">
    <location>
        <begin position="121"/>
        <end position="136"/>
    </location>
</feature>
<evidence type="ECO:0000313" key="4">
    <source>
        <dbReference type="EMBL" id="KAF5341521.1"/>
    </source>
</evidence>
<dbReference type="EMBL" id="JAACJM010000162">
    <property type="protein sequence ID" value="KAF5341521.1"/>
    <property type="molecule type" value="Genomic_DNA"/>
</dbReference>
<feature type="transmembrane region" description="Helical" evidence="2">
    <location>
        <begin position="212"/>
        <end position="235"/>
    </location>
</feature>
<keyword evidence="2" id="KW-0472">Membrane</keyword>
<feature type="region of interest" description="Disordered" evidence="1">
    <location>
        <begin position="116"/>
        <end position="169"/>
    </location>
</feature>
<feature type="compositionally biased region" description="Polar residues" evidence="1">
    <location>
        <begin position="264"/>
        <end position="283"/>
    </location>
</feature>
<feature type="signal peptide" evidence="3">
    <location>
        <begin position="1"/>
        <end position="19"/>
    </location>
</feature>
<dbReference type="Proteomes" id="UP000559256">
    <property type="component" value="Unassembled WGS sequence"/>
</dbReference>
<name>A0A8H5CI87_9AGAR</name>
<dbReference type="AlphaFoldDB" id="A0A8H5CI87"/>
<evidence type="ECO:0000256" key="1">
    <source>
        <dbReference type="SAM" id="MobiDB-lite"/>
    </source>
</evidence>
<gene>
    <name evidence="4" type="ORF">D9758_012563</name>
</gene>
<feature type="chain" id="PRO_5034178351" evidence="3">
    <location>
        <begin position="20"/>
        <end position="414"/>
    </location>
</feature>
<protein>
    <submittedName>
        <fullName evidence="4">Uncharacterized protein</fullName>
    </submittedName>
</protein>
<proteinExistence type="predicted"/>
<dbReference type="OrthoDB" id="10678616at2759"/>
<keyword evidence="5" id="KW-1185">Reference proteome</keyword>
<feature type="compositionally biased region" description="Low complexity" evidence="1">
    <location>
        <begin position="137"/>
        <end position="155"/>
    </location>
</feature>
<accession>A0A8H5CI87</accession>
<evidence type="ECO:0000313" key="5">
    <source>
        <dbReference type="Proteomes" id="UP000559256"/>
    </source>
</evidence>
<reference evidence="4 5" key="1">
    <citation type="journal article" date="2020" name="ISME J.">
        <title>Uncovering the hidden diversity of litter-decomposition mechanisms in mushroom-forming fungi.</title>
        <authorList>
            <person name="Floudas D."/>
            <person name="Bentzer J."/>
            <person name="Ahren D."/>
            <person name="Johansson T."/>
            <person name="Persson P."/>
            <person name="Tunlid A."/>
        </authorList>
    </citation>
    <scope>NUCLEOTIDE SEQUENCE [LARGE SCALE GENOMIC DNA]</scope>
    <source>
        <strain evidence="4 5">CBS 291.85</strain>
    </source>
</reference>